<dbReference type="Pfam" id="PF04140">
    <property type="entry name" value="ICMT"/>
    <property type="match status" value="1"/>
</dbReference>
<organism evidence="6 7">
    <name type="scientific">Knufia peltigerae</name>
    <dbReference type="NCBI Taxonomy" id="1002370"/>
    <lineage>
        <taxon>Eukaryota</taxon>
        <taxon>Fungi</taxon>
        <taxon>Dikarya</taxon>
        <taxon>Ascomycota</taxon>
        <taxon>Pezizomycotina</taxon>
        <taxon>Eurotiomycetes</taxon>
        <taxon>Chaetothyriomycetidae</taxon>
        <taxon>Chaetothyriales</taxon>
        <taxon>Trichomeriaceae</taxon>
        <taxon>Knufia</taxon>
    </lineage>
</organism>
<dbReference type="GO" id="GO:0032259">
    <property type="term" value="P:methylation"/>
    <property type="evidence" value="ECO:0007669"/>
    <property type="project" value="UniProtKB-KW"/>
</dbReference>
<keyword evidence="5" id="KW-0949">S-adenosyl-L-methionine</keyword>
<dbReference type="Proteomes" id="UP001172681">
    <property type="component" value="Unassembled WGS sequence"/>
</dbReference>
<proteinExistence type="inferred from homology"/>
<dbReference type="EMBL" id="JAPDRN010000053">
    <property type="protein sequence ID" value="KAJ9632788.1"/>
    <property type="molecule type" value="Genomic_DNA"/>
</dbReference>
<feature type="transmembrane region" description="Helical" evidence="5">
    <location>
        <begin position="196"/>
        <end position="215"/>
    </location>
</feature>
<keyword evidence="4 5" id="KW-0472">Membrane</keyword>
<evidence type="ECO:0000256" key="4">
    <source>
        <dbReference type="ARBA" id="ARBA00023136"/>
    </source>
</evidence>
<dbReference type="PANTHER" id="PTHR12714">
    <property type="entry name" value="PROTEIN-S ISOPRENYLCYSTEINE O-METHYLTRANSFERASE"/>
    <property type="match status" value="1"/>
</dbReference>
<accession>A0AA39CXQ0</accession>
<dbReference type="AlphaFoldDB" id="A0AA39CXQ0"/>
<keyword evidence="3 5" id="KW-1133">Transmembrane helix</keyword>
<evidence type="ECO:0000256" key="3">
    <source>
        <dbReference type="ARBA" id="ARBA00022989"/>
    </source>
</evidence>
<comment type="similarity">
    <text evidence="5">Belongs to the class VI-like SAM-binding methyltransferase superfamily. Isoprenylcysteine carboxyl methyltransferase family.</text>
</comment>
<evidence type="ECO:0000313" key="6">
    <source>
        <dbReference type="EMBL" id="KAJ9632788.1"/>
    </source>
</evidence>
<dbReference type="Gene3D" id="1.20.120.1630">
    <property type="match status" value="1"/>
</dbReference>
<dbReference type="GO" id="GO:0004671">
    <property type="term" value="F:protein C-terminal S-isoprenylcysteine carboxyl O-methyltransferase activity"/>
    <property type="evidence" value="ECO:0007669"/>
    <property type="project" value="UniProtKB-EC"/>
</dbReference>
<evidence type="ECO:0000256" key="5">
    <source>
        <dbReference type="RuleBase" id="RU362022"/>
    </source>
</evidence>
<evidence type="ECO:0000313" key="7">
    <source>
        <dbReference type="Proteomes" id="UP001172681"/>
    </source>
</evidence>
<protein>
    <recommendedName>
        <fullName evidence="5">Protein-S-isoprenylcysteine O-methyltransferase</fullName>
        <ecNumber evidence="5">2.1.1.100</ecNumber>
    </recommendedName>
</protein>
<dbReference type="InterPro" id="IPR007269">
    <property type="entry name" value="ICMT_MeTrfase"/>
</dbReference>
<keyword evidence="2 5" id="KW-0812">Transmembrane</keyword>
<name>A0AA39CXQ0_9EURO</name>
<gene>
    <name evidence="6" type="ORF">H2204_007663</name>
</gene>
<keyword evidence="5" id="KW-0808">Transferase</keyword>
<dbReference type="GO" id="GO:0005789">
    <property type="term" value="C:endoplasmic reticulum membrane"/>
    <property type="evidence" value="ECO:0007669"/>
    <property type="project" value="UniProtKB-SubCell"/>
</dbReference>
<keyword evidence="7" id="KW-1185">Reference proteome</keyword>
<comment type="catalytic activity">
    <reaction evidence="5">
        <text>[protein]-C-terminal S-[(2E,6E)-farnesyl]-L-cysteine + S-adenosyl-L-methionine = [protein]-C-terminal S-[(2E,6E)-farnesyl]-L-cysteine methyl ester + S-adenosyl-L-homocysteine</text>
        <dbReference type="Rhea" id="RHEA:21672"/>
        <dbReference type="Rhea" id="RHEA-COMP:12125"/>
        <dbReference type="Rhea" id="RHEA-COMP:12126"/>
        <dbReference type="ChEBI" id="CHEBI:57856"/>
        <dbReference type="ChEBI" id="CHEBI:59789"/>
        <dbReference type="ChEBI" id="CHEBI:90510"/>
        <dbReference type="ChEBI" id="CHEBI:90511"/>
        <dbReference type="EC" id="2.1.1.100"/>
    </reaction>
</comment>
<evidence type="ECO:0000256" key="2">
    <source>
        <dbReference type="ARBA" id="ARBA00022692"/>
    </source>
</evidence>
<comment type="subcellular location">
    <subcellularLocation>
        <location evidence="5">Endoplasmic reticulum membrane</location>
        <topology evidence="5">Multi-pass membrane protein</topology>
    </subcellularLocation>
    <subcellularLocation>
        <location evidence="1">Membrane</location>
        <topology evidence="1">Multi-pass membrane protein</topology>
    </subcellularLocation>
</comment>
<evidence type="ECO:0000256" key="1">
    <source>
        <dbReference type="ARBA" id="ARBA00004141"/>
    </source>
</evidence>
<reference evidence="6" key="1">
    <citation type="submission" date="2022-10" db="EMBL/GenBank/DDBJ databases">
        <title>Culturing micro-colonial fungi from biological soil crusts in the Mojave desert and describing Neophaeococcomyces mojavensis, and introducing the new genera and species Taxawa tesnikishii.</title>
        <authorList>
            <person name="Kurbessoian T."/>
            <person name="Stajich J.E."/>
        </authorList>
    </citation>
    <scope>NUCLEOTIDE SEQUENCE</scope>
    <source>
        <strain evidence="6">TK_35</strain>
    </source>
</reference>
<feature type="transmembrane region" description="Helical" evidence="5">
    <location>
        <begin position="159"/>
        <end position="176"/>
    </location>
</feature>
<dbReference type="PANTHER" id="PTHR12714:SF9">
    <property type="entry name" value="PROTEIN-S-ISOPRENYLCYSTEINE O-METHYLTRANSFERASE"/>
    <property type="match status" value="1"/>
</dbReference>
<keyword evidence="5" id="KW-0489">Methyltransferase</keyword>
<comment type="caution">
    <text evidence="5">Lacks conserved residue(s) required for the propagation of feature annotation.</text>
</comment>
<keyword evidence="5" id="KW-0256">Endoplasmic reticulum</keyword>
<dbReference type="EC" id="2.1.1.100" evidence="5"/>
<sequence>MPLSQTLAQTSLAASILASTIGTYIALSPPNPTSTHSTTPPSTGDVIRWLQLTNRHSTKIALAPLGFASLYTSSLVLCHPRIPSFLLGHGAVENGLLTNTNLLTWSASTSVPLALIFCAGIPLRLVSYASLGNNFTFALTEPDRLTTNGIYAYVQHPSYTGIVILVLSNLALLGRIDGAALSCLTPPRWYSGLRKLQALFFLPIGLSLLLFGVWTRVTQEEKMLKDEFGVEWEEWHSKTWRFIPWVF</sequence>
<comment type="caution">
    <text evidence="6">The sequence shown here is derived from an EMBL/GenBank/DDBJ whole genome shotgun (WGS) entry which is preliminary data.</text>
</comment>